<reference evidence="2" key="1">
    <citation type="journal article" date="2017" name="Nat. Commun.">
        <title>The asparagus genome sheds light on the origin and evolution of a young Y chromosome.</title>
        <authorList>
            <person name="Harkess A."/>
            <person name="Zhou J."/>
            <person name="Xu C."/>
            <person name="Bowers J.E."/>
            <person name="Van der Hulst R."/>
            <person name="Ayyampalayam S."/>
            <person name="Mercati F."/>
            <person name="Riccardi P."/>
            <person name="McKain M.R."/>
            <person name="Kakrana A."/>
            <person name="Tang H."/>
            <person name="Ray J."/>
            <person name="Groenendijk J."/>
            <person name="Arikit S."/>
            <person name="Mathioni S.M."/>
            <person name="Nakano M."/>
            <person name="Shan H."/>
            <person name="Telgmann-Rauber A."/>
            <person name="Kanno A."/>
            <person name="Yue Z."/>
            <person name="Chen H."/>
            <person name="Li W."/>
            <person name="Chen Y."/>
            <person name="Xu X."/>
            <person name="Zhang Y."/>
            <person name="Luo S."/>
            <person name="Chen H."/>
            <person name="Gao J."/>
            <person name="Mao Z."/>
            <person name="Pires J.C."/>
            <person name="Luo M."/>
            <person name="Kudrna D."/>
            <person name="Wing R.A."/>
            <person name="Meyers B.C."/>
            <person name="Yi K."/>
            <person name="Kong H."/>
            <person name="Lavrijsen P."/>
            <person name="Sunseri F."/>
            <person name="Falavigna A."/>
            <person name="Ye Y."/>
            <person name="Leebens-Mack J.H."/>
            <person name="Chen G."/>
        </authorList>
    </citation>
    <scope>NUCLEOTIDE SEQUENCE [LARGE SCALE GENOMIC DNA]</scope>
    <source>
        <strain evidence="2">cv. DH0086</strain>
    </source>
</reference>
<accession>A0A5P1EE28</accession>
<sequence>MASPEGLEYLFLHRVTEIAKEEWERMRQYLIGTPGVGPRYVWEPDPKHRHEPVHHLDIRGMVLGSRTTQPRAVDYFVRGALVESEIYGRMEKVRTSYFKLLGEVTSLRAGRRVDSKGTTETPVLGASEIDKLGRSLRRARGRLGDWTRLFRKGTVL</sequence>
<evidence type="ECO:0000313" key="2">
    <source>
        <dbReference type="Proteomes" id="UP000243459"/>
    </source>
</evidence>
<evidence type="ECO:0000313" key="1">
    <source>
        <dbReference type="EMBL" id="ONK62330.1"/>
    </source>
</evidence>
<dbReference type="EMBL" id="CM007387">
    <property type="protein sequence ID" value="ONK62330.1"/>
    <property type="molecule type" value="Genomic_DNA"/>
</dbReference>
<dbReference type="AlphaFoldDB" id="A0A5P1EE28"/>
<gene>
    <name evidence="1" type="ORF">A4U43_C07F2780</name>
</gene>
<keyword evidence="2" id="KW-1185">Reference proteome</keyword>
<dbReference type="Proteomes" id="UP000243459">
    <property type="component" value="Chromosome 7"/>
</dbReference>
<organism evidence="1 2">
    <name type="scientific">Asparagus officinalis</name>
    <name type="common">Garden asparagus</name>
    <dbReference type="NCBI Taxonomy" id="4686"/>
    <lineage>
        <taxon>Eukaryota</taxon>
        <taxon>Viridiplantae</taxon>
        <taxon>Streptophyta</taxon>
        <taxon>Embryophyta</taxon>
        <taxon>Tracheophyta</taxon>
        <taxon>Spermatophyta</taxon>
        <taxon>Magnoliopsida</taxon>
        <taxon>Liliopsida</taxon>
        <taxon>Asparagales</taxon>
        <taxon>Asparagaceae</taxon>
        <taxon>Asparagoideae</taxon>
        <taxon>Asparagus</taxon>
    </lineage>
</organism>
<proteinExistence type="predicted"/>
<name>A0A5P1EE28_ASPOF</name>
<protein>
    <submittedName>
        <fullName evidence="1">Uncharacterized protein</fullName>
    </submittedName>
</protein>
<dbReference type="Gramene" id="ONK62330">
    <property type="protein sequence ID" value="ONK62330"/>
    <property type="gene ID" value="A4U43_C07F2780"/>
</dbReference>